<feature type="region of interest" description="Disordered" evidence="20">
    <location>
        <begin position="77"/>
        <end position="96"/>
    </location>
</feature>
<evidence type="ECO:0000256" key="9">
    <source>
        <dbReference type="ARBA" id="ARBA00022843"/>
    </source>
</evidence>
<evidence type="ECO:0000256" key="15">
    <source>
        <dbReference type="ARBA" id="ARBA00065513"/>
    </source>
</evidence>
<protein>
    <recommendedName>
        <fullName evidence="16">U3 small nucleolar RNA-interacting protein 2</fullName>
    </recommendedName>
    <alternativeName>
        <fullName evidence="18">RRP9 homolog</fullName>
    </alternativeName>
    <alternativeName>
        <fullName evidence="17">U3 small nucleolar ribonucleoprotein-associated 55 kDa protein</fullName>
    </alternativeName>
</protein>
<feature type="compositionally biased region" description="Basic residues" evidence="20">
    <location>
        <begin position="221"/>
        <end position="237"/>
    </location>
</feature>
<dbReference type="InterPro" id="IPR020472">
    <property type="entry name" value="WD40_PAC1"/>
</dbReference>
<dbReference type="Proteomes" id="UP000663881">
    <property type="component" value="Unassembled WGS sequence"/>
</dbReference>
<dbReference type="PRINTS" id="PR00320">
    <property type="entry name" value="GPROTEINBRPT"/>
</dbReference>
<evidence type="ECO:0000256" key="14">
    <source>
        <dbReference type="ARBA" id="ARBA00055322"/>
    </source>
</evidence>
<keyword evidence="5" id="KW-0698">rRNA processing</keyword>
<dbReference type="PROSITE" id="PS50294">
    <property type="entry name" value="WD_REPEATS_REGION"/>
    <property type="match status" value="4"/>
</dbReference>
<dbReference type="Gene3D" id="2.130.10.10">
    <property type="entry name" value="YVTN repeat-like/Quinoprotein amine dehydrogenase"/>
    <property type="match status" value="1"/>
</dbReference>
<keyword evidence="3" id="KW-0488">Methylation</keyword>
<keyword evidence="13" id="KW-0687">Ribonucleoprotein</keyword>
<keyword evidence="6" id="KW-0597">Phosphoprotein</keyword>
<comment type="subunit">
    <text evidence="15">Interacts specifically with the U3 small nucleolar RNA (U3 snoRNA). Binds a sub-fragment of the U3 snoRNA surrounding the B/C motif (3UBC). This association with the U3BC RNA is dependent on the binding of a protein called 15.5K to the box B/C motif. The association of the protein with the U3BC RNA was found to be also dependent on a conserved RNA structure that flanks the box B/C motif. Part of the small subunit (SSU) processome, composed of more than 70 proteins and the RNA chaperone small nucleolar RNA (snoRNA) U3.</text>
</comment>
<feature type="region of interest" description="Disordered" evidence="20">
    <location>
        <begin position="181"/>
        <end position="255"/>
    </location>
</feature>
<dbReference type="PROSITE" id="PS00678">
    <property type="entry name" value="WD_REPEATS_1"/>
    <property type="match status" value="1"/>
</dbReference>
<comment type="similarity">
    <text evidence="2">Belongs to the WD repeat RRP9 family.</text>
</comment>
<dbReference type="Pfam" id="PF00400">
    <property type="entry name" value="WD40"/>
    <property type="match status" value="7"/>
</dbReference>
<evidence type="ECO:0000256" key="19">
    <source>
        <dbReference type="PROSITE-ProRule" id="PRU00221"/>
    </source>
</evidence>
<feature type="repeat" description="WD" evidence="19">
    <location>
        <begin position="432"/>
        <end position="473"/>
    </location>
</feature>
<dbReference type="CDD" id="cd00200">
    <property type="entry name" value="WD40"/>
    <property type="match status" value="1"/>
</dbReference>
<name>A0A818XTR8_9BILA</name>
<evidence type="ECO:0000256" key="18">
    <source>
        <dbReference type="ARBA" id="ARBA00077445"/>
    </source>
</evidence>
<evidence type="ECO:0000256" key="1">
    <source>
        <dbReference type="ARBA" id="ARBA00004604"/>
    </source>
</evidence>
<evidence type="ECO:0000256" key="12">
    <source>
        <dbReference type="ARBA" id="ARBA00023242"/>
    </source>
</evidence>
<feature type="region of interest" description="Disordered" evidence="20">
    <location>
        <begin position="127"/>
        <end position="155"/>
    </location>
</feature>
<evidence type="ECO:0000256" key="4">
    <source>
        <dbReference type="ARBA" id="ARBA00022499"/>
    </source>
</evidence>
<dbReference type="PROSITE" id="PS50082">
    <property type="entry name" value="WD_REPEATS_2"/>
    <property type="match status" value="5"/>
</dbReference>
<dbReference type="InterPro" id="IPR036322">
    <property type="entry name" value="WD40_repeat_dom_sf"/>
</dbReference>
<evidence type="ECO:0000256" key="17">
    <source>
        <dbReference type="ARBA" id="ARBA00076054"/>
    </source>
</evidence>
<dbReference type="PANTHER" id="PTHR19865:SF0">
    <property type="entry name" value="U3 SMALL NUCLEOLAR RNA-INTERACTING PROTEIN 2"/>
    <property type="match status" value="1"/>
</dbReference>
<feature type="compositionally biased region" description="Pro residues" evidence="20">
    <location>
        <begin position="83"/>
        <end position="96"/>
    </location>
</feature>
<feature type="repeat" description="WD" evidence="19">
    <location>
        <begin position="375"/>
        <end position="416"/>
    </location>
</feature>
<dbReference type="PANTHER" id="PTHR19865">
    <property type="entry name" value="U3 SMALL NUCLEOLAR RNA INTERACTING PROTEIN 2"/>
    <property type="match status" value="1"/>
</dbReference>
<dbReference type="EMBL" id="CAJOAY010000841">
    <property type="protein sequence ID" value="CAF3745081.1"/>
    <property type="molecule type" value="Genomic_DNA"/>
</dbReference>
<keyword evidence="11" id="KW-0007">Acetylation</keyword>
<dbReference type="InterPro" id="IPR019775">
    <property type="entry name" value="WD40_repeat_CS"/>
</dbReference>
<comment type="caution">
    <text evidence="21">The sequence shown here is derived from an EMBL/GenBank/DDBJ whole genome shotgun (WGS) entry which is preliminary data.</text>
</comment>
<dbReference type="SUPFAM" id="SSF50978">
    <property type="entry name" value="WD40 repeat-like"/>
    <property type="match status" value="1"/>
</dbReference>
<evidence type="ECO:0000256" key="13">
    <source>
        <dbReference type="ARBA" id="ARBA00023274"/>
    </source>
</evidence>
<evidence type="ECO:0000256" key="8">
    <source>
        <dbReference type="ARBA" id="ARBA00022737"/>
    </source>
</evidence>
<accession>A0A818XTR8</accession>
<evidence type="ECO:0000256" key="10">
    <source>
        <dbReference type="ARBA" id="ARBA00022884"/>
    </source>
</evidence>
<dbReference type="GO" id="GO:0006364">
    <property type="term" value="P:rRNA processing"/>
    <property type="evidence" value="ECO:0007669"/>
    <property type="project" value="UniProtKB-KW"/>
</dbReference>
<dbReference type="InterPro" id="IPR001680">
    <property type="entry name" value="WD40_rpt"/>
</dbReference>
<dbReference type="FunFam" id="2.130.10.10:FF:000143">
    <property type="entry name" value="U3 small nucleolar RNA-interacting protein 2 isoform X2"/>
    <property type="match status" value="1"/>
</dbReference>
<keyword evidence="7 19" id="KW-0853">WD repeat</keyword>
<dbReference type="InterPro" id="IPR015943">
    <property type="entry name" value="WD40/YVTN_repeat-like_dom_sf"/>
</dbReference>
<gene>
    <name evidence="21" type="ORF">OKA104_LOCUS15345</name>
</gene>
<dbReference type="GO" id="GO:0032040">
    <property type="term" value="C:small-subunit processome"/>
    <property type="evidence" value="ECO:0007669"/>
    <property type="project" value="TreeGrafter"/>
</dbReference>
<keyword evidence="12" id="KW-0539">Nucleus</keyword>
<evidence type="ECO:0000313" key="21">
    <source>
        <dbReference type="EMBL" id="CAF3745081.1"/>
    </source>
</evidence>
<feature type="repeat" description="WD" evidence="19">
    <location>
        <begin position="474"/>
        <end position="515"/>
    </location>
</feature>
<evidence type="ECO:0000256" key="16">
    <source>
        <dbReference type="ARBA" id="ARBA00074377"/>
    </source>
</evidence>
<evidence type="ECO:0000256" key="20">
    <source>
        <dbReference type="SAM" id="MobiDB-lite"/>
    </source>
</evidence>
<reference evidence="21" key="1">
    <citation type="submission" date="2021-02" db="EMBL/GenBank/DDBJ databases">
        <authorList>
            <person name="Nowell W R."/>
        </authorList>
    </citation>
    <scope>NUCLEOTIDE SEQUENCE</scope>
</reference>
<proteinExistence type="inferred from homology"/>
<evidence type="ECO:0000256" key="7">
    <source>
        <dbReference type="ARBA" id="ARBA00022574"/>
    </source>
</evidence>
<evidence type="ECO:0000256" key="3">
    <source>
        <dbReference type="ARBA" id="ARBA00022481"/>
    </source>
</evidence>
<evidence type="ECO:0000313" key="22">
    <source>
        <dbReference type="Proteomes" id="UP000663881"/>
    </source>
</evidence>
<feature type="repeat" description="WD" evidence="19">
    <location>
        <begin position="557"/>
        <end position="597"/>
    </location>
</feature>
<organism evidence="21 22">
    <name type="scientific">Adineta steineri</name>
    <dbReference type="NCBI Taxonomy" id="433720"/>
    <lineage>
        <taxon>Eukaryota</taxon>
        <taxon>Metazoa</taxon>
        <taxon>Spiralia</taxon>
        <taxon>Gnathifera</taxon>
        <taxon>Rotifera</taxon>
        <taxon>Eurotatoria</taxon>
        <taxon>Bdelloidea</taxon>
        <taxon>Adinetida</taxon>
        <taxon>Adinetidae</taxon>
        <taxon>Adineta</taxon>
    </lineage>
</organism>
<evidence type="ECO:0000256" key="6">
    <source>
        <dbReference type="ARBA" id="ARBA00022553"/>
    </source>
</evidence>
<feature type="compositionally biased region" description="Basic and acidic residues" evidence="20">
    <location>
        <begin position="196"/>
        <end position="206"/>
    </location>
</feature>
<keyword evidence="8" id="KW-0677">Repeat</keyword>
<comment type="function">
    <text evidence="14">Component of a nucleolar small nuclear ribonucleoprotein particle (snoRNP) thought to participate in the processing and modification of pre-ribosomal RNA (pre-rRNA). Part of the small subunit (SSU) processome, first precursor of the small eukaryotic ribosomal subunit. During the assembly of the SSU processome in the nucleolus, many ribosome biogenesis factors, an RNA chaperone and ribosomal proteins associate with the nascent pre-rRNA and work in concert to generate RNA folding, modifications, rearrangements and cleavage as well as targeted degradation of pre-ribosomal RNA by the RNA exosome.</text>
</comment>
<evidence type="ECO:0000256" key="5">
    <source>
        <dbReference type="ARBA" id="ARBA00022552"/>
    </source>
</evidence>
<feature type="repeat" description="WD" evidence="19">
    <location>
        <begin position="516"/>
        <end position="557"/>
    </location>
</feature>
<dbReference type="InterPro" id="IPR039241">
    <property type="entry name" value="Rrp9-like"/>
</dbReference>
<keyword evidence="10" id="KW-0694">RNA-binding</keyword>
<dbReference type="AlphaFoldDB" id="A0A818XTR8"/>
<keyword evidence="4" id="KW-1017">Isopeptide bond</keyword>
<keyword evidence="9" id="KW-0832">Ubl conjugation</keyword>
<sequence>MEASLNGCGKLLDKMNALHTTFAQQPEKEYEGHVHLVLDWLKLPELRDFELERIAREYDQSMPWTENDENEKRTMPCEFKKPFIPPPPPPPVQPSPPIQPQPSIINKPNTLLSSQIAHKEKLEEVKSHQRTQQYSTPFSAKPPVFNEKLSPIDKQGPVTRINTQMLVPINENSCLDEQSQVKRRKIDDDNNTFELNSKHEQAEEIKMPFFIRKQNSEPKDKKRKKLLKTQNGKKKQKTSSELTNGHSTKKIKKQKELIDENEEILSDTDEENEQAMNGNVRLDNLLLNEEEDDENDFHEQRLKRAKEYIEQIAKQGSFLNFKLNKKLYPSSLEHEKELDRDTVSDRLRDDVLEQAGKLHRQVASNYSQPILLHSCHGHQQSVTCVCISNDNKYAFTGAKDCSIIKWCLSTGKKLHLIRRIGKIDKKNERLPVIGHYDHILAINISTDGQFLVSGDKSNLIQVWNAQTCQHIKTLRGHQGPITGLAFRRNSHQLFSSSQDRSVKLWNLDEMTYVETLYGHQEPIQAIDALMRERCVTAGGRDGSLRLWKIVEESHLMFTGHKGAIDCVALINDEHMVSGADDGSIALWSVSKRRPLFNLPHAHKVTSVDPALIPESLPEDFWITSLASLRYTDLLASGSFNGTINLWKSTPEFNHLIHLFTLSQIGFVNDLKFSPDGNYLVVGIGQEHRLGRWWTIKSAKNAVLIYKLDKNNT</sequence>
<dbReference type="GO" id="GO:0034511">
    <property type="term" value="F:U3 snoRNA binding"/>
    <property type="evidence" value="ECO:0007669"/>
    <property type="project" value="InterPro"/>
</dbReference>
<evidence type="ECO:0000256" key="2">
    <source>
        <dbReference type="ARBA" id="ARBA00006777"/>
    </source>
</evidence>
<dbReference type="SMART" id="SM00320">
    <property type="entry name" value="WD40"/>
    <property type="match status" value="7"/>
</dbReference>
<evidence type="ECO:0000256" key="11">
    <source>
        <dbReference type="ARBA" id="ARBA00022990"/>
    </source>
</evidence>
<comment type="subcellular location">
    <subcellularLocation>
        <location evidence="1">Nucleus</location>
        <location evidence="1">Nucleolus</location>
    </subcellularLocation>
</comment>